<keyword evidence="5 9" id="KW-0862">Zinc</keyword>
<keyword evidence="4" id="KW-0678">Repressor</keyword>
<keyword evidence="7" id="KW-0238">DNA-binding</keyword>
<comment type="subcellular location">
    <subcellularLocation>
        <location evidence="1">Cytoplasm</location>
    </subcellularLocation>
</comment>
<feature type="binding site" evidence="10">
    <location>
        <position position="136"/>
    </location>
    <ligand>
        <name>Fe cation</name>
        <dbReference type="ChEBI" id="CHEBI:24875"/>
    </ligand>
</feature>
<comment type="cofactor">
    <cofactor evidence="10">
        <name>Mn(2+)</name>
        <dbReference type="ChEBI" id="CHEBI:29035"/>
    </cofactor>
    <cofactor evidence="10">
        <name>Fe(2+)</name>
        <dbReference type="ChEBI" id="CHEBI:29033"/>
    </cofactor>
    <text evidence="10">Binds 1 Mn(2+) or Fe(2+) ion per subunit.</text>
</comment>
<feature type="binding site" evidence="9">
    <location>
        <position position="145"/>
    </location>
    <ligand>
        <name>Zn(2+)</name>
        <dbReference type="ChEBI" id="CHEBI:29105"/>
    </ligand>
</feature>
<dbReference type="InterPro" id="IPR043135">
    <property type="entry name" value="Fur_C"/>
</dbReference>
<dbReference type="PANTHER" id="PTHR33202:SF1">
    <property type="entry name" value="FERRIC UPTAKE REGULATION PROTEIN"/>
    <property type="match status" value="1"/>
</dbReference>
<evidence type="ECO:0000256" key="10">
    <source>
        <dbReference type="PIRSR" id="PIRSR602481-2"/>
    </source>
</evidence>
<comment type="cofactor">
    <cofactor evidence="9">
        <name>Zn(2+)</name>
        <dbReference type="ChEBI" id="CHEBI:29105"/>
    </cofactor>
    <text evidence="9">Binds 1 zinc ion per subunit.</text>
</comment>
<dbReference type="GO" id="GO:0005737">
    <property type="term" value="C:cytoplasm"/>
    <property type="evidence" value="ECO:0007669"/>
    <property type="project" value="UniProtKB-SubCell"/>
</dbReference>
<keyword evidence="3" id="KW-0963">Cytoplasm</keyword>
<dbReference type="EMBL" id="FRAF01000008">
    <property type="protein sequence ID" value="SHK09618.1"/>
    <property type="molecule type" value="Genomic_DNA"/>
</dbReference>
<dbReference type="AlphaFoldDB" id="A0A1M6PP53"/>
<evidence type="ECO:0000256" key="4">
    <source>
        <dbReference type="ARBA" id="ARBA00022491"/>
    </source>
</evidence>
<gene>
    <name evidence="11" type="ORF">SAMN05443507_10891</name>
</gene>
<evidence type="ECO:0000256" key="2">
    <source>
        <dbReference type="ARBA" id="ARBA00007957"/>
    </source>
</evidence>
<evidence type="ECO:0000256" key="7">
    <source>
        <dbReference type="ARBA" id="ARBA00023125"/>
    </source>
</evidence>
<dbReference type="GO" id="GO:0008270">
    <property type="term" value="F:zinc ion binding"/>
    <property type="evidence" value="ECO:0007669"/>
    <property type="project" value="TreeGrafter"/>
</dbReference>
<dbReference type="SUPFAM" id="SSF46785">
    <property type="entry name" value="Winged helix' DNA-binding domain"/>
    <property type="match status" value="1"/>
</dbReference>
<evidence type="ECO:0000256" key="3">
    <source>
        <dbReference type="ARBA" id="ARBA00022490"/>
    </source>
</evidence>
<keyword evidence="10" id="KW-0408">Iron</keyword>
<dbReference type="InterPro" id="IPR036390">
    <property type="entry name" value="WH_DNA-bd_sf"/>
</dbReference>
<feature type="binding site" evidence="9">
    <location>
        <position position="142"/>
    </location>
    <ligand>
        <name>Zn(2+)</name>
        <dbReference type="ChEBI" id="CHEBI:29105"/>
    </ligand>
</feature>
<keyword evidence="12" id="KW-1185">Reference proteome</keyword>
<organism evidence="11 12">
    <name type="scientific">Alicyclobacillus tolerans</name>
    <dbReference type="NCBI Taxonomy" id="90970"/>
    <lineage>
        <taxon>Bacteria</taxon>
        <taxon>Bacillati</taxon>
        <taxon>Bacillota</taxon>
        <taxon>Bacilli</taxon>
        <taxon>Bacillales</taxon>
        <taxon>Alicyclobacillaceae</taxon>
        <taxon>Alicyclobacillus</taxon>
    </lineage>
</organism>
<name>A0A1M6PP53_9BACL</name>
<dbReference type="GO" id="GO:1900376">
    <property type="term" value="P:regulation of secondary metabolite biosynthetic process"/>
    <property type="evidence" value="ECO:0007669"/>
    <property type="project" value="TreeGrafter"/>
</dbReference>
<reference evidence="12" key="1">
    <citation type="submission" date="2016-11" db="EMBL/GenBank/DDBJ databases">
        <authorList>
            <person name="Varghese N."/>
            <person name="Submissions S."/>
        </authorList>
    </citation>
    <scope>NUCLEOTIDE SEQUENCE [LARGE SCALE GENOMIC DNA]</scope>
    <source>
        <strain evidence="12">USBA-503</strain>
    </source>
</reference>
<dbReference type="Gene3D" id="3.30.1490.190">
    <property type="match status" value="1"/>
</dbReference>
<dbReference type="InterPro" id="IPR002481">
    <property type="entry name" value="FUR"/>
</dbReference>
<evidence type="ECO:0000256" key="6">
    <source>
        <dbReference type="ARBA" id="ARBA00023015"/>
    </source>
</evidence>
<feature type="binding site" evidence="9">
    <location>
        <position position="182"/>
    </location>
    <ligand>
        <name>Zn(2+)</name>
        <dbReference type="ChEBI" id="CHEBI:29105"/>
    </ligand>
</feature>
<feature type="binding site" evidence="9">
    <location>
        <position position="179"/>
    </location>
    <ligand>
        <name>Zn(2+)</name>
        <dbReference type="ChEBI" id="CHEBI:29105"/>
    </ligand>
</feature>
<evidence type="ECO:0000256" key="9">
    <source>
        <dbReference type="PIRSR" id="PIRSR602481-1"/>
    </source>
</evidence>
<dbReference type="InterPro" id="IPR036388">
    <property type="entry name" value="WH-like_DNA-bd_sf"/>
</dbReference>
<dbReference type="GO" id="GO:0045892">
    <property type="term" value="P:negative regulation of DNA-templated transcription"/>
    <property type="evidence" value="ECO:0007669"/>
    <property type="project" value="TreeGrafter"/>
</dbReference>
<evidence type="ECO:0000313" key="12">
    <source>
        <dbReference type="Proteomes" id="UP000184016"/>
    </source>
</evidence>
<dbReference type="GO" id="GO:0000976">
    <property type="term" value="F:transcription cis-regulatory region binding"/>
    <property type="evidence" value="ECO:0007669"/>
    <property type="project" value="TreeGrafter"/>
</dbReference>
<dbReference type="Pfam" id="PF01475">
    <property type="entry name" value="FUR"/>
    <property type="match status" value="1"/>
</dbReference>
<proteinExistence type="inferred from homology"/>
<dbReference type="GO" id="GO:0003700">
    <property type="term" value="F:DNA-binding transcription factor activity"/>
    <property type="evidence" value="ECO:0007669"/>
    <property type="project" value="InterPro"/>
</dbReference>
<evidence type="ECO:0000256" key="1">
    <source>
        <dbReference type="ARBA" id="ARBA00004496"/>
    </source>
</evidence>
<dbReference type="CDD" id="cd07153">
    <property type="entry name" value="Fur_like"/>
    <property type="match status" value="1"/>
</dbReference>
<keyword evidence="9" id="KW-0479">Metal-binding</keyword>
<keyword evidence="8" id="KW-0804">Transcription</keyword>
<dbReference type="STRING" id="1830138.SAMN05443507_10891"/>
<dbReference type="RefSeq" id="WP_238413595.1">
    <property type="nucleotide sequence ID" value="NZ_FRAF01000008.1"/>
</dbReference>
<evidence type="ECO:0000256" key="5">
    <source>
        <dbReference type="ARBA" id="ARBA00022833"/>
    </source>
</evidence>
<feature type="binding site" evidence="10">
    <location>
        <position position="171"/>
    </location>
    <ligand>
        <name>Fe cation</name>
        <dbReference type="ChEBI" id="CHEBI:24875"/>
    </ligand>
</feature>
<comment type="similarity">
    <text evidence="2">Belongs to the Fur family.</text>
</comment>
<dbReference type="PANTHER" id="PTHR33202">
    <property type="entry name" value="ZINC UPTAKE REGULATION PROTEIN"/>
    <property type="match status" value="1"/>
</dbReference>
<evidence type="ECO:0000313" key="11">
    <source>
        <dbReference type="EMBL" id="SHK09618.1"/>
    </source>
</evidence>
<accession>A0A1M6PP53</accession>
<dbReference type="Gene3D" id="1.10.10.10">
    <property type="entry name" value="Winged helix-like DNA-binding domain superfamily/Winged helix DNA-binding domain"/>
    <property type="match status" value="1"/>
</dbReference>
<keyword evidence="6" id="KW-0805">Transcription regulation</keyword>
<evidence type="ECO:0000256" key="8">
    <source>
        <dbReference type="ARBA" id="ARBA00023163"/>
    </source>
</evidence>
<protein>
    <submittedName>
        <fullName evidence="11">Fur family transcriptional regulator, zinc uptake regulator</fullName>
    </submittedName>
</protein>
<sequence>MKKSPFPQFKVELEAFSNFKLVAVSGYRQYFVLECKLEAYGRVVQMNRSQEVLQQLKDAGYKFTGKRQMVIDYFVNHEDKFLTAKDVYENVRETYPNVSYDTIYRTLTLLRELGVLEEMEFSEDAMRYRLTCDKHHHHHLVCLECGSITPLEDCPMSWLPELPNGFRVVNHRFEVYGICAACQAKKSE</sequence>
<dbReference type="Proteomes" id="UP000184016">
    <property type="component" value="Unassembled WGS sequence"/>
</dbReference>